<keyword evidence="1" id="KW-1133">Transmembrane helix</keyword>
<dbReference type="Proteomes" id="UP001595955">
    <property type="component" value="Unassembled WGS sequence"/>
</dbReference>
<keyword evidence="1" id="KW-0812">Transmembrane</keyword>
<organism evidence="3 4">
    <name type="scientific">Georgenia faecalis</name>
    <dbReference type="NCBI Taxonomy" id="2483799"/>
    <lineage>
        <taxon>Bacteria</taxon>
        <taxon>Bacillati</taxon>
        <taxon>Actinomycetota</taxon>
        <taxon>Actinomycetes</taxon>
        <taxon>Micrococcales</taxon>
        <taxon>Bogoriellaceae</taxon>
        <taxon>Georgenia</taxon>
    </lineage>
</organism>
<evidence type="ECO:0008006" key="5">
    <source>
        <dbReference type="Google" id="ProtNLM"/>
    </source>
</evidence>
<protein>
    <recommendedName>
        <fullName evidence="5">Gram-positive cocci surface proteins LPxTG domain-containing protein</fullName>
    </recommendedName>
</protein>
<keyword evidence="1" id="KW-0472">Membrane</keyword>
<name>A0ABV9D769_9MICO</name>
<sequence>MRTPLPQRTTALPVALLLATLALTGAASPSSGAPGEAEERMTAYTEVVEAPTGGCADDDGVTVVVDLTDLGGELVAGCAAGDPASGREALTAAGFTAVDGEVPGFVCAIDGLPDPCPTEFTGSYWAYWTAEPDGEWTAYTEGADTTDPAPGALEGWRYNDGATGPGIAPADVVAAAATSAGDAGTAGATDEAATAGEASGMTTGTLVGIAVLVLLLAAAAVVAVRRRRD</sequence>
<keyword evidence="4" id="KW-1185">Reference proteome</keyword>
<evidence type="ECO:0000313" key="3">
    <source>
        <dbReference type="EMBL" id="MFC4554597.1"/>
    </source>
</evidence>
<gene>
    <name evidence="3" type="ORF">ACFO3F_04995</name>
</gene>
<evidence type="ECO:0000256" key="1">
    <source>
        <dbReference type="SAM" id="Phobius"/>
    </source>
</evidence>
<evidence type="ECO:0000313" key="4">
    <source>
        <dbReference type="Proteomes" id="UP001595955"/>
    </source>
</evidence>
<comment type="caution">
    <text evidence="3">The sequence shown here is derived from an EMBL/GenBank/DDBJ whole genome shotgun (WGS) entry which is preliminary data.</text>
</comment>
<feature type="transmembrane region" description="Helical" evidence="1">
    <location>
        <begin position="206"/>
        <end position="224"/>
    </location>
</feature>
<evidence type="ECO:0000256" key="2">
    <source>
        <dbReference type="SAM" id="SignalP"/>
    </source>
</evidence>
<proteinExistence type="predicted"/>
<accession>A0ABV9D769</accession>
<reference evidence="4" key="1">
    <citation type="journal article" date="2019" name="Int. J. Syst. Evol. Microbiol.">
        <title>The Global Catalogue of Microorganisms (GCM) 10K type strain sequencing project: providing services to taxonomists for standard genome sequencing and annotation.</title>
        <authorList>
            <consortium name="The Broad Institute Genomics Platform"/>
            <consortium name="The Broad Institute Genome Sequencing Center for Infectious Disease"/>
            <person name="Wu L."/>
            <person name="Ma J."/>
        </authorList>
    </citation>
    <scope>NUCLEOTIDE SEQUENCE [LARGE SCALE GENOMIC DNA]</scope>
    <source>
        <strain evidence="4">JCM 3369</strain>
    </source>
</reference>
<feature type="chain" id="PRO_5046202615" description="Gram-positive cocci surface proteins LPxTG domain-containing protein" evidence="2">
    <location>
        <begin position="33"/>
        <end position="229"/>
    </location>
</feature>
<feature type="signal peptide" evidence="2">
    <location>
        <begin position="1"/>
        <end position="32"/>
    </location>
</feature>
<dbReference type="RefSeq" id="WP_164471488.1">
    <property type="nucleotide sequence ID" value="NZ_CP033325.1"/>
</dbReference>
<dbReference type="EMBL" id="JBHSGF010000003">
    <property type="protein sequence ID" value="MFC4554597.1"/>
    <property type="molecule type" value="Genomic_DNA"/>
</dbReference>
<keyword evidence="2" id="KW-0732">Signal</keyword>